<accession>A0A8H4QG87</accession>
<name>A0A8H4QG87_9AGAR</name>
<dbReference type="Proteomes" id="UP000521872">
    <property type="component" value="Unassembled WGS sequence"/>
</dbReference>
<feature type="compositionally biased region" description="Basic and acidic residues" evidence="1">
    <location>
        <begin position="177"/>
        <end position="194"/>
    </location>
</feature>
<dbReference type="AlphaFoldDB" id="A0A8H4QG87"/>
<comment type="caution">
    <text evidence="2">The sequence shown here is derived from an EMBL/GenBank/DDBJ whole genome shotgun (WGS) entry which is preliminary data.</text>
</comment>
<gene>
    <name evidence="2" type="ORF">D9613_006530</name>
</gene>
<feature type="region of interest" description="Disordered" evidence="1">
    <location>
        <begin position="139"/>
        <end position="239"/>
    </location>
</feature>
<dbReference type="EMBL" id="JAACJL010000058">
    <property type="protein sequence ID" value="KAF4610549.1"/>
    <property type="molecule type" value="Genomic_DNA"/>
</dbReference>
<sequence>MAKAKGKPDVLGFGRARMTKKKLRLLGDQLEQGDAFFQDQLQKISNVLDAVLEEVSSFRARLVHEKRRFESLKTVLHSFVGKYSTKLIEEDVAPVQHAQLATARGEPLQTEEFVAEGTMKTGHRLSRKRKRVIQYEDNTDENTEIRGSRSSSSLSFLPLDGTPLRKRLRRSTTALEHQLKTPDRNTSPDHDTHHSYPSKWTPLSHFTDYPTFSGEDGHDVQCKSPPHPTGRKPTKDYSQIEYNSPNEQYVVTRDYRSTDWYKESEIEEKERDWRSRPRLATNLKNCTRTVDTSYEFLVGWEDFLLPYSGADLVITPRHPEYPSYLRGRRRQ</sequence>
<keyword evidence="3" id="KW-1185">Reference proteome</keyword>
<proteinExistence type="predicted"/>
<organism evidence="2 3">
    <name type="scientific">Agrocybe pediades</name>
    <dbReference type="NCBI Taxonomy" id="84607"/>
    <lineage>
        <taxon>Eukaryota</taxon>
        <taxon>Fungi</taxon>
        <taxon>Dikarya</taxon>
        <taxon>Basidiomycota</taxon>
        <taxon>Agaricomycotina</taxon>
        <taxon>Agaricomycetes</taxon>
        <taxon>Agaricomycetidae</taxon>
        <taxon>Agaricales</taxon>
        <taxon>Agaricineae</taxon>
        <taxon>Strophariaceae</taxon>
        <taxon>Agrocybe</taxon>
    </lineage>
</organism>
<protein>
    <submittedName>
        <fullName evidence="2">Uncharacterized protein</fullName>
    </submittedName>
</protein>
<reference evidence="2 3" key="1">
    <citation type="submission" date="2019-12" db="EMBL/GenBank/DDBJ databases">
        <authorList>
            <person name="Floudas D."/>
            <person name="Bentzer J."/>
            <person name="Ahren D."/>
            <person name="Johansson T."/>
            <person name="Persson P."/>
            <person name="Tunlid A."/>
        </authorList>
    </citation>
    <scope>NUCLEOTIDE SEQUENCE [LARGE SCALE GENOMIC DNA]</scope>
    <source>
        <strain evidence="2 3">CBS 102.39</strain>
    </source>
</reference>
<evidence type="ECO:0000256" key="1">
    <source>
        <dbReference type="SAM" id="MobiDB-lite"/>
    </source>
</evidence>
<evidence type="ECO:0000313" key="3">
    <source>
        <dbReference type="Proteomes" id="UP000521872"/>
    </source>
</evidence>
<evidence type="ECO:0000313" key="2">
    <source>
        <dbReference type="EMBL" id="KAF4610549.1"/>
    </source>
</evidence>